<dbReference type="PANTHER" id="PTHR23518">
    <property type="entry name" value="C-METHYLTRANSFERASE"/>
    <property type="match status" value="1"/>
</dbReference>
<evidence type="ECO:0000259" key="2">
    <source>
        <dbReference type="PROSITE" id="PS50850"/>
    </source>
</evidence>
<feature type="domain" description="Major facilitator superfamily (MFS) profile" evidence="2">
    <location>
        <begin position="30"/>
        <end position="413"/>
    </location>
</feature>
<keyword evidence="1" id="KW-0812">Transmembrane</keyword>
<accession>O58400</accession>
<dbReference type="Proteomes" id="UP000000752">
    <property type="component" value="Chromosome"/>
</dbReference>
<reference evidence="3 4" key="1">
    <citation type="journal article" date="1998" name="DNA Res.">
        <title>Complete sequence and gene organization of the genome of a hyper-thermophilic archaebacterium, Pyrococcus horikoshii OT3.</title>
        <authorList>
            <person name="Kawarabayasi Y."/>
            <person name="Sawada M."/>
            <person name="Horikawa H."/>
            <person name="Haikawa Y."/>
            <person name="Hino Y."/>
            <person name="Yamamoto S."/>
            <person name="Sekine M."/>
            <person name="Baba S."/>
            <person name="Kosugi H."/>
            <person name="Hosoyama A."/>
            <person name="Nagai Y."/>
            <person name="Sakai M."/>
            <person name="Ogura K."/>
            <person name="Otuka R."/>
            <person name="Nakazawa H."/>
            <person name="Takamiya M."/>
            <person name="Ohfuku Y."/>
            <person name="Funahashi T."/>
            <person name="Tanaka T."/>
            <person name="Kudoh Y."/>
            <person name="Yamazaki J."/>
            <person name="Kushida N."/>
            <person name="Oguchi A."/>
            <person name="Aoki K."/>
            <person name="Nakamura Y."/>
            <person name="Robb T.F."/>
            <person name="Horikoshi K."/>
            <person name="Masuchi Y."/>
            <person name="Shizuya H."/>
            <person name="Kikuchi H."/>
        </authorList>
    </citation>
    <scope>NUCLEOTIDE SEQUENCE [LARGE SCALE GENOMIC DNA]</scope>
    <source>
        <strain evidence="4">ATCC 700860 / DSM 12428 / JCM 9974 / NBRC 100139 / OT-3</strain>
    </source>
</reference>
<evidence type="ECO:0000256" key="1">
    <source>
        <dbReference type="SAM" id="Phobius"/>
    </source>
</evidence>
<keyword evidence="4" id="KW-1185">Reference proteome</keyword>
<feature type="transmembrane region" description="Helical" evidence="1">
    <location>
        <begin position="97"/>
        <end position="121"/>
    </location>
</feature>
<dbReference type="EMBL" id="BA000001">
    <property type="protein sequence ID" value="BAA29758.1"/>
    <property type="molecule type" value="Genomic_DNA"/>
</dbReference>
<feature type="transmembrane region" description="Helical" evidence="1">
    <location>
        <begin position="31"/>
        <end position="52"/>
    </location>
</feature>
<protein>
    <recommendedName>
        <fullName evidence="2">Major facilitator superfamily (MFS) profile domain-containing protein</fullName>
    </recommendedName>
</protein>
<feature type="transmembrane region" description="Helical" evidence="1">
    <location>
        <begin position="244"/>
        <end position="263"/>
    </location>
</feature>
<dbReference type="KEGG" id="pho:PH0667"/>
<sequence>MTLMKTRKNTILQGIRERAGKARRNTLKRNITFFAIGMFFANLAWGIGYPYLTVYMKIIGGTMFLVGLLSVIYNLTSAIFQYPFGYLSDKIGKRKPFIILGVLFSGTTYVLVIFISTPILLLSLRGTQGALGASFAPAHSALISELSTRVGSMFGFFNFVENMGFMVGNFLGGYIVKKVGIKSAFLATSIVSLVSILFLTQVKERERKKKNIGSFLPIREGRESEKVEMKSSAFKMLMKGELGAFYLSVLLAMIASGEVYATVPVYFQEKFGEEFVGFLLGIDSLAAALGSLLIGRLIDKYGEKVFYKLAILGYILTFIGYAWATTIIIMALVSLLSGVKWAMITSSASTYVARRVPHRERGQGMGLLNTMMTLGWVIGPLIGGLIADNFGFSVMLYSTTLPLIVSFLLAFKS</sequence>
<dbReference type="GO" id="GO:0022857">
    <property type="term" value="F:transmembrane transporter activity"/>
    <property type="evidence" value="ECO:0007669"/>
    <property type="project" value="InterPro"/>
</dbReference>
<keyword evidence="1" id="KW-1133">Transmembrane helix</keyword>
<dbReference type="Pfam" id="PF07690">
    <property type="entry name" value="MFS_1"/>
    <property type="match status" value="1"/>
</dbReference>
<feature type="transmembrane region" description="Helical" evidence="1">
    <location>
        <begin position="58"/>
        <end position="76"/>
    </location>
</feature>
<dbReference type="STRING" id="70601.gene:9377611"/>
<dbReference type="AlphaFoldDB" id="O58400"/>
<feature type="transmembrane region" description="Helical" evidence="1">
    <location>
        <begin position="156"/>
        <end position="175"/>
    </location>
</feature>
<feature type="transmembrane region" description="Helical" evidence="1">
    <location>
        <begin position="275"/>
        <end position="298"/>
    </location>
</feature>
<dbReference type="SUPFAM" id="SSF103473">
    <property type="entry name" value="MFS general substrate transporter"/>
    <property type="match status" value="1"/>
</dbReference>
<dbReference type="InterPro" id="IPR020846">
    <property type="entry name" value="MFS_dom"/>
</dbReference>
<evidence type="ECO:0000313" key="4">
    <source>
        <dbReference type="Proteomes" id="UP000000752"/>
    </source>
</evidence>
<dbReference type="EnsemblBacteria" id="BAA29758">
    <property type="protein sequence ID" value="BAA29758"/>
    <property type="gene ID" value="BAA29758"/>
</dbReference>
<gene>
    <name evidence="3" type="ordered locus">PH0667</name>
</gene>
<dbReference type="CDD" id="cd17325">
    <property type="entry name" value="MFS_MdtG_SLC18_like"/>
    <property type="match status" value="1"/>
</dbReference>
<dbReference type="PROSITE" id="PS50850">
    <property type="entry name" value="MFS"/>
    <property type="match status" value="1"/>
</dbReference>
<dbReference type="InterPro" id="IPR036259">
    <property type="entry name" value="MFS_trans_sf"/>
</dbReference>
<dbReference type="PANTHER" id="PTHR23518:SF2">
    <property type="entry name" value="MAJOR FACILITATOR SUPERFAMILY TRANSPORTER"/>
    <property type="match status" value="1"/>
</dbReference>
<dbReference type="PIR" id="D71112">
    <property type="entry name" value="D71112"/>
</dbReference>
<keyword evidence="1" id="KW-0472">Membrane</keyword>
<proteinExistence type="predicted"/>
<organism evidence="3 4">
    <name type="scientific">Pyrococcus horikoshii (strain ATCC 700860 / DSM 12428 / JCM 9974 / NBRC 100139 / OT-3)</name>
    <dbReference type="NCBI Taxonomy" id="70601"/>
    <lineage>
        <taxon>Archaea</taxon>
        <taxon>Methanobacteriati</taxon>
        <taxon>Methanobacteriota</taxon>
        <taxon>Thermococci</taxon>
        <taxon>Thermococcales</taxon>
        <taxon>Thermococcaceae</taxon>
        <taxon>Pyrococcus</taxon>
    </lineage>
</organism>
<dbReference type="Gene3D" id="1.20.1250.20">
    <property type="entry name" value="MFS general substrate transporter like domains"/>
    <property type="match status" value="2"/>
</dbReference>
<dbReference type="InterPro" id="IPR011701">
    <property type="entry name" value="MFS"/>
</dbReference>
<feature type="transmembrane region" description="Helical" evidence="1">
    <location>
        <begin position="365"/>
        <end position="386"/>
    </location>
</feature>
<feature type="transmembrane region" description="Helical" evidence="1">
    <location>
        <begin position="181"/>
        <end position="200"/>
    </location>
</feature>
<dbReference type="eggNOG" id="arCOG00130">
    <property type="taxonomic scope" value="Archaea"/>
</dbReference>
<feature type="transmembrane region" description="Helical" evidence="1">
    <location>
        <begin position="392"/>
        <end position="411"/>
    </location>
</feature>
<evidence type="ECO:0000313" key="3">
    <source>
        <dbReference type="EMBL" id="BAA29758.1"/>
    </source>
</evidence>
<name>O58400_PYRHO</name>